<feature type="chain" id="PRO_5034267727" evidence="1">
    <location>
        <begin position="29"/>
        <end position="446"/>
    </location>
</feature>
<evidence type="ECO:0000313" key="3">
    <source>
        <dbReference type="Proteomes" id="UP000235881"/>
    </source>
</evidence>
<dbReference type="PANTHER" id="PTHR47197:SF3">
    <property type="entry name" value="DIHYDRO-HEME D1 DEHYDROGENASE"/>
    <property type="match status" value="1"/>
</dbReference>
<dbReference type="Gene3D" id="2.140.10.20">
    <property type="entry name" value="C-terminal (heme d1) domain of cytochrome cd1-nitrite reductase"/>
    <property type="match status" value="1"/>
</dbReference>
<reference evidence="2 3" key="1">
    <citation type="submission" date="2018-01" db="EMBL/GenBank/DDBJ databases">
        <title>Denitrification phenotypes of diverse strains of Pseudomonas stutzeri.</title>
        <authorList>
            <person name="Milligan D.A."/>
            <person name="Bergaust L."/>
            <person name="Bakken L.R."/>
            <person name="Frostegard A."/>
        </authorList>
    </citation>
    <scope>NUCLEOTIDE SEQUENCE [LARGE SCALE GENOMIC DNA]</scope>
    <source>
        <strain evidence="2 3">DSM 50238</strain>
    </source>
</reference>
<dbReference type="SUPFAM" id="SSF51004">
    <property type="entry name" value="C-terminal (heme d1) domain of cytochrome cd1-nitrite reductase"/>
    <property type="match status" value="1"/>
</dbReference>
<dbReference type="InterPro" id="IPR011048">
    <property type="entry name" value="Haem_d1_sf"/>
</dbReference>
<protein>
    <submittedName>
        <fullName evidence="2">Cytochrome C oxidase Cbb3</fullName>
    </submittedName>
</protein>
<comment type="caution">
    <text evidence="2">The sequence shown here is derived from an EMBL/GenBank/DDBJ whole genome shotgun (WGS) entry which is preliminary data.</text>
</comment>
<keyword evidence="1" id="KW-0732">Signal</keyword>
<accession>A0A8E2U2N4</accession>
<dbReference type="EMBL" id="POUK01000001">
    <property type="protein sequence ID" value="PNF78161.1"/>
    <property type="molecule type" value="Genomic_DNA"/>
</dbReference>
<dbReference type="PANTHER" id="PTHR47197">
    <property type="entry name" value="PROTEIN NIRF"/>
    <property type="match status" value="1"/>
</dbReference>
<organism evidence="2 3">
    <name type="scientific">Stutzerimonas degradans</name>
    <dbReference type="NCBI Taxonomy" id="2968968"/>
    <lineage>
        <taxon>Bacteria</taxon>
        <taxon>Pseudomonadati</taxon>
        <taxon>Pseudomonadota</taxon>
        <taxon>Gammaproteobacteria</taxon>
        <taxon>Pseudomonadales</taxon>
        <taxon>Pseudomonadaceae</taxon>
        <taxon>Stutzerimonas</taxon>
    </lineage>
</organism>
<feature type="signal peptide" evidence="1">
    <location>
        <begin position="1"/>
        <end position="28"/>
    </location>
</feature>
<gene>
    <name evidence="2" type="ORF">CXK95_02395</name>
</gene>
<evidence type="ECO:0000256" key="1">
    <source>
        <dbReference type="SAM" id="SignalP"/>
    </source>
</evidence>
<sequence length="446" mass="49885">MSKRRKSGVMRSLQGLVAGLLASLLATAAQGQESWREQDIRASRQVLREATMAQAPVYQADPLGLMLVVETGDSHITILDGDKFDPLHRFATRAQLHGSPTFTRDGRYAFFVSRDGWVTKYDLWTLEVVAEVRAGLDTRNIAVDPTGEHVAVANYQPHTLVLLDGDLNLLKSMPALDQKTQRSSRVSAVYSVPSRRSFVVAMKDIAELWEVSYDPQAEDMAIGLVHDFQYREGTFVTGYLNPRRIELNAPLEDFFFNPGQAELFGVSPQGEVQVIHLDARQRIGGLPLQGRPHMGTAVTWRRQGVTLMASTNLKLPEVAVIDPQRRERVQRIALQGPGVFLAGHENSRYLFVDSMLAVDSRHVLQAIDRDTLEVAWRFAAEPGDTLAHVEFTRDGRYALASLWRDDGAVIVFDTQSLKEVKRLPMKRLEGPYSVWRGIEAQQGAAR</sequence>
<evidence type="ECO:0000313" key="2">
    <source>
        <dbReference type="EMBL" id="PNF78161.1"/>
    </source>
</evidence>
<dbReference type="AlphaFoldDB" id="A0A8E2U2N4"/>
<dbReference type="InterPro" id="IPR051200">
    <property type="entry name" value="Host-pathogen_enzymatic-act"/>
</dbReference>
<keyword evidence="3" id="KW-1185">Reference proteome</keyword>
<dbReference type="Pfam" id="PF02239">
    <property type="entry name" value="Cytochrom_D1"/>
    <property type="match status" value="1"/>
</dbReference>
<name>A0A8E2U2N4_9GAMM</name>
<dbReference type="Proteomes" id="UP000235881">
    <property type="component" value="Unassembled WGS sequence"/>
</dbReference>
<proteinExistence type="predicted"/>
<dbReference type="InterPro" id="IPR003143">
    <property type="entry name" value="Cyt_cd1_C_sf"/>
</dbReference>